<reference evidence="6 7" key="1">
    <citation type="submission" date="2019-07" db="EMBL/GenBank/DDBJ databases">
        <title>Whole genome shotgun sequence of Sporosarcina luteola NBRC 105378.</title>
        <authorList>
            <person name="Hosoyama A."/>
            <person name="Uohara A."/>
            <person name="Ohji S."/>
            <person name="Ichikawa N."/>
        </authorList>
    </citation>
    <scope>NUCLEOTIDE SEQUENCE [LARGE SCALE GENOMIC DNA]</scope>
    <source>
        <strain evidence="6 7">NBRC 105378</strain>
    </source>
</reference>
<dbReference type="PANTHER" id="PTHR11717:SF31">
    <property type="entry name" value="LOW MOLECULAR WEIGHT PROTEIN-TYROSINE-PHOSPHATASE ETP-RELATED"/>
    <property type="match status" value="1"/>
</dbReference>
<comment type="caution">
    <text evidence="6">The sequence shown here is derived from an EMBL/GenBank/DDBJ whole genome shotgun (WGS) entry which is preliminary data.</text>
</comment>
<dbReference type="PANTHER" id="PTHR11717">
    <property type="entry name" value="LOW MOLECULAR WEIGHT PROTEIN TYROSINE PHOSPHATASE"/>
    <property type="match status" value="1"/>
</dbReference>
<proteinExistence type="inferred from homology"/>
<dbReference type="Gene3D" id="3.40.50.2300">
    <property type="match status" value="1"/>
</dbReference>
<keyword evidence="7" id="KW-1185">Reference proteome</keyword>
<dbReference type="InterPro" id="IPR023485">
    <property type="entry name" value="Ptyr_pPase"/>
</dbReference>
<evidence type="ECO:0000259" key="5">
    <source>
        <dbReference type="SMART" id="SM00226"/>
    </source>
</evidence>
<accession>A0A511Z2Q3</accession>
<dbReference type="AlphaFoldDB" id="A0A511Z2Q3"/>
<dbReference type="Proteomes" id="UP000321901">
    <property type="component" value="Unassembled WGS sequence"/>
</dbReference>
<evidence type="ECO:0000256" key="2">
    <source>
        <dbReference type="ARBA" id="ARBA00022801"/>
    </source>
</evidence>
<protein>
    <submittedName>
        <fullName evidence="6">Protein-tyrosine-phosphatase</fullName>
    </submittedName>
</protein>
<keyword evidence="3" id="KW-0904">Protein phosphatase</keyword>
<gene>
    <name evidence="6" type="ORF">SLU01_00400</name>
</gene>
<dbReference type="Pfam" id="PF01451">
    <property type="entry name" value="LMWPc"/>
    <property type="match status" value="1"/>
</dbReference>
<evidence type="ECO:0000313" key="7">
    <source>
        <dbReference type="Proteomes" id="UP000321901"/>
    </source>
</evidence>
<dbReference type="OrthoDB" id="9784339at2"/>
<dbReference type="InterPro" id="IPR036196">
    <property type="entry name" value="Ptyr_pPase_sf"/>
</dbReference>
<feature type="active site" description="Nucleophile" evidence="4">
    <location>
        <position position="13"/>
    </location>
</feature>
<dbReference type="RefSeq" id="WP_147054087.1">
    <property type="nucleotide sequence ID" value="NZ_BJYL01000002.1"/>
</dbReference>
<sequence>MNIYFICTGNTCRSPMAEAILRSKAGVGLNVRSAGVSGVDGMPISANAKTLIEASDMPYTPLSRAVTKEDLEWADLILTMTMSHKSVLLYSFPEVESKTFTLKEYVKPNGNQDVHDPYGGSLGTYRTTFDELEELIELLMKKLTEDGT</sequence>
<dbReference type="InterPro" id="IPR050438">
    <property type="entry name" value="LMW_PTPase"/>
</dbReference>
<evidence type="ECO:0000256" key="4">
    <source>
        <dbReference type="PIRSR" id="PIRSR617867-1"/>
    </source>
</evidence>
<dbReference type="EMBL" id="BJYL01000002">
    <property type="protein sequence ID" value="GEN81728.1"/>
    <property type="molecule type" value="Genomic_DNA"/>
</dbReference>
<comment type="similarity">
    <text evidence="1">Belongs to the low molecular weight phosphotyrosine protein phosphatase family.</text>
</comment>
<organism evidence="6 7">
    <name type="scientific">Sporosarcina luteola</name>
    <dbReference type="NCBI Taxonomy" id="582850"/>
    <lineage>
        <taxon>Bacteria</taxon>
        <taxon>Bacillati</taxon>
        <taxon>Bacillota</taxon>
        <taxon>Bacilli</taxon>
        <taxon>Bacillales</taxon>
        <taxon>Caryophanaceae</taxon>
        <taxon>Sporosarcina</taxon>
    </lineage>
</organism>
<keyword evidence="2" id="KW-0378">Hydrolase</keyword>
<feature type="domain" description="Phosphotyrosine protein phosphatase I" evidence="5">
    <location>
        <begin position="1"/>
        <end position="142"/>
    </location>
</feature>
<evidence type="ECO:0000256" key="1">
    <source>
        <dbReference type="ARBA" id="ARBA00011063"/>
    </source>
</evidence>
<feature type="active site" description="Proton donor" evidence="4">
    <location>
        <position position="116"/>
    </location>
</feature>
<dbReference type="InterPro" id="IPR017867">
    <property type="entry name" value="Tyr_phospatase_low_mol_wt"/>
</dbReference>
<name>A0A511Z2Q3_9BACL</name>
<dbReference type="GO" id="GO:0004725">
    <property type="term" value="F:protein tyrosine phosphatase activity"/>
    <property type="evidence" value="ECO:0007669"/>
    <property type="project" value="InterPro"/>
</dbReference>
<dbReference type="CDD" id="cd16344">
    <property type="entry name" value="LMWPAP"/>
    <property type="match status" value="1"/>
</dbReference>
<evidence type="ECO:0000256" key="3">
    <source>
        <dbReference type="ARBA" id="ARBA00022912"/>
    </source>
</evidence>
<feature type="active site" description="Nucleophile" evidence="4">
    <location>
        <position position="7"/>
    </location>
</feature>
<dbReference type="SMART" id="SM00226">
    <property type="entry name" value="LMWPc"/>
    <property type="match status" value="1"/>
</dbReference>
<dbReference type="PRINTS" id="PR00719">
    <property type="entry name" value="LMWPTPASE"/>
</dbReference>
<evidence type="ECO:0000313" key="6">
    <source>
        <dbReference type="EMBL" id="GEN81728.1"/>
    </source>
</evidence>
<dbReference type="SUPFAM" id="SSF52788">
    <property type="entry name" value="Phosphotyrosine protein phosphatases I"/>
    <property type="match status" value="1"/>
</dbReference>